<sequence>MRNIYANVSQPARNIVLRISGDQSHMTGLCYASINLHKLGSCQECFYFALALSSGNYIVRKVAQVYTS</sequence>
<dbReference type="AlphaFoldDB" id="U9TF66"/>
<protein>
    <submittedName>
        <fullName evidence="1">Uncharacterized protein</fullName>
    </submittedName>
</protein>
<reference evidence="1" key="1">
    <citation type="submission" date="2013-07" db="EMBL/GenBank/DDBJ databases">
        <title>The genome of an arbuscular mycorrhizal fungus provides insights into the evolution of the oldest plant symbiosis.</title>
        <authorList>
            <consortium name="DOE Joint Genome Institute"/>
            <person name="Tisserant E."/>
            <person name="Malbreil M."/>
            <person name="Kuo A."/>
            <person name="Kohler A."/>
            <person name="Symeonidi A."/>
            <person name="Balestrini R."/>
            <person name="Charron P."/>
            <person name="Duensing N."/>
            <person name="Frei-dit-Frey N."/>
            <person name="Gianinazzi-Pearson V."/>
            <person name="Gilbert B."/>
            <person name="Handa Y."/>
            <person name="Hijri M."/>
            <person name="Kaul R."/>
            <person name="Kawaguchi M."/>
            <person name="Krajinski F."/>
            <person name="Lammers P."/>
            <person name="Lapierre D."/>
            <person name="Masclaux F.G."/>
            <person name="Murat C."/>
            <person name="Morin E."/>
            <person name="Ndikumana S."/>
            <person name="Pagni M."/>
            <person name="Petitpierre D."/>
            <person name="Requena N."/>
            <person name="Rosikiewicz P."/>
            <person name="Riley R."/>
            <person name="Saito K."/>
            <person name="San Clemente H."/>
            <person name="Shapiro H."/>
            <person name="van Tuinen D."/>
            <person name="Becard G."/>
            <person name="Bonfante P."/>
            <person name="Paszkowski U."/>
            <person name="Shachar-Hill Y."/>
            <person name="Young J.P."/>
            <person name="Sanders I.R."/>
            <person name="Henrissat B."/>
            <person name="Rensing S.A."/>
            <person name="Grigoriev I.V."/>
            <person name="Corradi N."/>
            <person name="Roux C."/>
            <person name="Martin F."/>
        </authorList>
    </citation>
    <scope>NUCLEOTIDE SEQUENCE</scope>
    <source>
        <strain evidence="1">DAOM 197198</strain>
    </source>
</reference>
<proteinExistence type="predicted"/>
<dbReference type="EMBL" id="KI292151">
    <property type="protein sequence ID" value="ESA06042.1"/>
    <property type="molecule type" value="Genomic_DNA"/>
</dbReference>
<name>U9TF66_RHIID</name>
<gene>
    <name evidence="1" type="ORF">GLOINDRAFT_34695</name>
</gene>
<organism evidence="1">
    <name type="scientific">Rhizophagus irregularis (strain DAOM 181602 / DAOM 197198 / MUCL 43194)</name>
    <name type="common">Arbuscular mycorrhizal fungus</name>
    <name type="synonym">Glomus intraradices</name>
    <dbReference type="NCBI Taxonomy" id="747089"/>
    <lineage>
        <taxon>Eukaryota</taxon>
        <taxon>Fungi</taxon>
        <taxon>Fungi incertae sedis</taxon>
        <taxon>Mucoromycota</taxon>
        <taxon>Glomeromycotina</taxon>
        <taxon>Glomeromycetes</taxon>
        <taxon>Glomerales</taxon>
        <taxon>Glomeraceae</taxon>
        <taxon>Rhizophagus</taxon>
    </lineage>
</organism>
<evidence type="ECO:0000313" key="1">
    <source>
        <dbReference type="EMBL" id="ESA06042.1"/>
    </source>
</evidence>
<dbReference type="HOGENOM" id="CLU_2795246_0_0_1"/>
<accession>U9TF66</accession>